<protein>
    <submittedName>
        <fullName evidence="1 2">Uncharacterized protein</fullName>
    </submittedName>
</protein>
<dbReference type="Proteomes" id="UP000008827">
    <property type="component" value="Chromosome 2"/>
</dbReference>
<organism evidence="1">
    <name type="scientific">Glycine max</name>
    <name type="common">Soybean</name>
    <name type="synonym">Glycine hispida</name>
    <dbReference type="NCBI Taxonomy" id="3847"/>
    <lineage>
        <taxon>Eukaryota</taxon>
        <taxon>Viridiplantae</taxon>
        <taxon>Streptophyta</taxon>
        <taxon>Embryophyta</taxon>
        <taxon>Tracheophyta</taxon>
        <taxon>Spermatophyta</taxon>
        <taxon>Magnoliopsida</taxon>
        <taxon>eudicotyledons</taxon>
        <taxon>Gunneridae</taxon>
        <taxon>Pentapetalae</taxon>
        <taxon>rosids</taxon>
        <taxon>fabids</taxon>
        <taxon>Fabales</taxon>
        <taxon>Fabaceae</taxon>
        <taxon>Papilionoideae</taxon>
        <taxon>50 kb inversion clade</taxon>
        <taxon>NPAAA clade</taxon>
        <taxon>indigoferoid/millettioid clade</taxon>
        <taxon>Phaseoleae</taxon>
        <taxon>Glycine</taxon>
        <taxon>Glycine subgen. Soja</taxon>
    </lineage>
</organism>
<name>A0A0R0L534_SOYBN</name>
<gene>
    <name evidence="1" type="ORF">GLYMA_02G188800</name>
</gene>
<evidence type="ECO:0000313" key="2">
    <source>
        <dbReference type="EnsemblPlants" id="KRH72059"/>
    </source>
</evidence>
<evidence type="ECO:0000313" key="1">
    <source>
        <dbReference type="EMBL" id="KRH72059.1"/>
    </source>
</evidence>
<reference evidence="1" key="3">
    <citation type="submission" date="2018-07" db="EMBL/GenBank/DDBJ databases">
        <title>WGS assembly of Glycine max.</title>
        <authorList>
            <person name="Schmutz J."/>
            <person name="Cannon S."/>
            <person name="Schlueter J."/>
            <person name="Ma J."/>
            <person name="Mitros T."/>
            <person name="Nelson W."/>
            <person name="Hyten D."/>
            <person name="Song Q."/>
            <person name="Thelen J."/>
            <person name="Cheng J."/>
            <person name="Xu D."/>
            <person name="Hellsten U."/>
            <person name="May G."/>
            <person name="Yu Y."/>
            <person name="Sakurai T."/>
            <person name="Umezawa T."/>
            <person name="Bhattacharyya M."/>
            <person name="Sandhu D."/>
            <person name="Valliyodan B."/>
            <person name="Lindquist E."/>
            <person name="Peto M."/>
            <person name="Grant D."/>
            <person name="Shu S."/>
            <person name="Goodstein D."/>
            <person name="Barry K."/>
            <person name="Futrell-Griggs M."/>
            <person name="Abernathy B."/>
            <person name="Du J."/>
            <person name="Tian Z."/>
            <person name="Zhu L."/>
            <person name="Gill N."/>
            <person name="Joshi T."/>
            <person name="Libault M."/>
            <person name="Sethuraman A."/>
            <person name="Zhang X."/>
            <person name="Shinozaki K."/>
            <person name="Nguyen H."/>
            <person name="Wing R."/>
            <person name="Cregan P."/>
            <person name="Specht J."/>
            <person name="Grimwood J."/>
            <person name="Rokhsar D."/>
            <person name="Stacey G."/>
            <person name="Shoemaker R."/>
            <person name="Jackson S."/>
        </authorList>
    </citation>
    <scope>NUCLEOTIDE SEQUENCE</scope>
    <source>
        <tissue evidence="1">Callus</tissue>
    </source>
</reference>
<keyword evidence="3" id="KW-1185">Reference proteome</keyword>
<dbReference type="EMBL" id="CM000835">
    <property type="protein sequence ID" value="KRH72059.1"/>
    <property type="molecule type" value="Genomic_DNA"/>
</dbReference>
<evidence type="ECO:0000313" key="3">
    <source>
        <dbReference type="Proteomes" id="UP000008827"/>
    </source>
</evidence>
<dbReference type="AlphaFoldDB" id="A0A0R0L534"/>
<sequence>MAQILLHGTLHATIYEVDKLKIGGGNNLTKIFEARETLEQRVVDAAVPGDVMLTEKQIQTMFQ</sequence>
<proteinExistence type="predicted"/>
<dbReference type="Gramene" id="KRH72059">
    <property type="protein sequence ID" value="KRH72059"/>
    <property type="gene ID" value="GLYMA_02G188800"/>
</dbReference>
<dbReference type="InParanoid" id="A0A0R0L534"/>
<reference evidence="2" key="2">
    <citation type="submission" date="2018-02" db="UniProtKB">
        <authorList>
            <consortium name="EnsemblPlants"/>
        </authorList>
    </citation>
    <scope>IDENTIFICATION</scope>
    <source>
        <strain evidence="2">Williams 82</strain>
    </source>
</reference>
<accession>A0A0R0L534</accession>
<dbReference type="EnsemblPlants" id="KRH72059">
    <property type="protein sequence ID" value="KRH72059"/>
    <property type="gene ID" value="GLYMA_02G188800"/>
</dbReference>
<reference evidence="1 2" key="1">
    <citation type="journal article" date="2010" name="Nature">
        <title>Genome sequence of the palaeopolyploid soybean.</title>
        <authorList>
            <person name="Schmutz J."/>
            <person name="Cannon S.B."/>
            <person name="Schlueter J."/>
            <person name="Ma J."/>
            <person name="Mitros T."/>
            <person name="Nelson W."/>
            <person name="Hyten D.L."/>
            <person name="Song Q."/>
            <person name="Thelen J.J."/>
            <person name="Cheng J."/>
            <person name="Xu D."/>
            <person name="Hellsten U."/>
            <person name="May G.D."/>
            <person name="Yu Y."/>
            <person name="Sakurai T."/>
            <person name="Umezawa T."/>
            <person name="Bhattacharyya M.K."/>
            <person name="Sandhu D."/>
            <person name="Valliyodan B."/>
            <person name="Lindquist E."/>
            <person name="Peto M."/>
            <person name="Grant D."/>
            <person name="Shu S."/>
            <person name="Goodstein D."/>
            <person name="Barry K."/>
            <person name="Futrell-Griggs M."/>
            <person name="Abernathy B."/>
            <person name="Du J."/>
            <person name="Tian Z."/>
            <person name="Zhu L."/>
            <person name="Gill N."/>
            <person name="Joshi T."/>
            <person name="Libault M."/>
            <person name="Sethuraman A."/>
            <person name="Zhang X.-C."/>
            <person name="Shinozaki K."/>
            <person name="Nguyen H.T."/>
            <person name="Wing R.A."/>
            <person name="Cregan P."/>
            <person name="Specht J."/>
            <person name="Grimwood J."/>
            <person name="Rokhsar D."/>
            <person name="Stacey G."/>
            <person name="Shoemaker R.C."/>
            <person name="Jackson S.A."/>
        </authorList>
    </citation>
    <scope>NUCLEOTIDE SEQUENCE [LARGE SCALE GENOMIC DNA]</scope>
    <source>
        <strain evidence="2">cv. Williams 82</strain>
        <tissue evidence="1">Callus</tissue>
    </source>
</reference>